<keyword evidence="8" id="KW-1185">Reference proteome</keyword>
<comment type="subcellular location">
    <subcellularLocation>
        <location evidence="5">Cytoplasm</location>
    </subcellularLocation>
</comment>
<comment type="pathway">
    <text evidence="5">Cofactor biosynthesis; coenzyme A biosynthesis; CoA from (R)-pantothenate: step 5/5.</text>
</comment>
<organism evidence="7 8">
    <name type="scientific">Mesosutterella faecium</name>
    <dbReference type="NCBI Taxonomy" id="2925194"/>
    <lineage>
        <taxon>Bacteria</taxon>
        <taxon>Pseudomonadati</taxon>
        <taxon>Pseudomonadota</taxon>
        <taxon>Betaproteobacteria</taxon>
        <taxon>Burkholderiales</taxon>
        <taxon>Sutterellaceae</taxon>
        <taxon>Mesosutterella</taxon>
    </lineage>
</organism>
<evidence type="ECO:0000256" key="4">
    <source>
        <dbReference type="ARBA" id="ARBA00022993"/>
    </source>
</evidence>
<evidence type="ECO:0000256" key="1">
    <source>
        <dbReference type="ARBA" id="ARBA00009018"/>
    </source>
</evidence>
<dbReference type="PANTHER" id="PTHR10695:SF46">
    <property type="entry name" value="BIFUNCTIONAL COENZYME A SYNTHASE-RELATED"/>
    <property type="match status" value="1"/>
</dbReference>
<dbReference type="Gene3D" id="3.40.50.300">
    <property type="entry name" value="P-loop containing nucleotide triphosphate hydrolases"/>
    <property type="match status" value="1"/>
</dbReference>
<dbReference type="SUPFAM" id="SSF52540">
    <property type="entry name" value="P-loop containing nucleoside triphosphate hydrolases"/>
    <property type="match status" value="1"/>
</dbReference>
<dbReference type="EC" id="2.7.1.24" evidence="5 6"/>
<comment type="caution">
    <text evidence="7">The sequence shown here is derived from an EMBL/GenBank/DDBJ whole genome shotgun (WGS) entry which is preliminary data.</text>
</comment>
<dbReference type="PROSITE" id="PS51257">
    <property type="entry name" value="PROKAR_LIPOPROTEIN"/>
    <property type="match status" value="1"/>
</dbReference>
<name>A0ABT7IJT7_9BURK</name>
<dbReference type="EMBL" id="JAKZJU020000001">
    <property type="protein sequence ID" value="MDL2058629.1"/>
    <property type="molecule type" value="Genomic_DNA"/>
</dbReference>
<keyword evidence="5 7" id="KW-0808">Transferase</keyword>
<keyword evidence="5" id="KW-0963">Cytoplasm</keyword>
<feature type="binding site" evidence="5">
    <location>
        <begin position="16"/>
        <end position="21"/>
    </location>
    <ligand>
        <name>ATP</name>
        <dbReference type="ChEBI" id="CHEBI:30616"/>
    </ligand>
</feature>
<keyword evidence="2 5" id="KW-0547">Nucleotide-binding</keyword>
<dbReference type="Proteomes" id="UP001165481">
    <property type="component" value="Unassembled WGS sequence"/>
</dbReference>
<dbReference type="PANTHER" id="PTHR10695">
    <property type="entry name" value="DEPHOSPHO-COA KINASE-RELATED"/>
    <property type="match status" value="1"/>
</dbReference>
<protein>
    <recommendedName>
        <fullName evidence="5 6">Dephospho-CoA kinase</fullName>
        <ecNumber evidence="5 6">2.7.1.24</ecNumber>
    </recommendedName>
    <alternativeName>
        <fullName evidence="5">Dephosphocoenzyme A kinase</fullName>
    </alternativeName>
</protein>
<evidence type="ECO:0000256" key="6">
    <source>
        <dbReference type="NCBIfam" id="TIGR00152"/>
    </source>
</evidence>
<evidence type="ECO:0000313" key="8">
    <source>
        <dbReference type="Proteomes" id="UP001165481"/>
    </source>
</evidence>
<keyword evidence="3 5" id="KW-0067">ATP-binding</keyword>
<accession>A0ABT7IJT7</accession>
<dbReference type="GO" id="GO:0004140">
    <property type="term" value="F:dephospho-CoA kinase activity"/>
    <property type="evidence" value="ECO:0007669"/>
    <property type="project" value="UniProtKB-EC"/>
</dbReference>
<reference evidence="7" key="1">
    <citation type="submission" date="2023-03" db="EMBL/GenBank/DDBJ databases">
        <title>Mesosutterella sp. nov. isolated from porcine feces.</title>
        <authorList>
            <person name="Yu S."/>
        </authorList>
    </citation>
    <scope>NUCLEOTIDE SEQUENCE</scope>
    <source>
        <strain evidence="7">AGMB02718</strain>
    </source>
</reference>
<dbReference type="InterPro" id="IPR027417">
    <property type="entry name" value="P-loop_NTPase"/>
</dbReference>
<comment type="catalytic activity">
    <reaction evidence="5">
        <text>3'-dephospho-CoA + ATP = ADP + CoA + H(+)</text>
        <dbReference type="Rhea" id="RHEA:18245"/>
        <dbReference type="ChEBI" id="CHEBI:15378"/>
        <dbReference type="ChEBI" id="CHEBI:30616"/>
        <dbReference type="ChEBI" id="CHEBI:57287"/>
        <dbReference type="ChEBI" id="CHEBI:57328"/>
        <dbReference type="ChEBI" id="CHEBI:456216"/>
        <dbReference type="EC" id="2.7.1.24"/>
    </reaction>
</comment>
<evidence type="ECO:0000256" key="5">
    <source>
        <dbReference type="HAMAP-Rule" id="MF_00376"/>
    </source>
</evidence>
<dbReference type="InterPro" id="IPR001977">
    <property type="entry name" value="Depp_CoAkinase"/>
</dbReference>
<evidence type="ECO:0000256" key="3">
    <source>
        <dbReference type="ARBA" id="ARBA00022840"/>
    </source>
</evidence>
<dbReference type="CDD" id="cd02022">
    <property type="entry name" value="DPCK"/>
    <property type="match status" value="1"/>
</dbReference>
<comment type="function">
    <text evidence="5">Catalyzes the phosphorylation of the 3'-hydroxyl group of dephosphocoenzyme A to form coenzyme A.</text>
</comment>
<keyword evidence="4 5" id="KW-0173">Coenzyme A biosynthesis</keyword>
<evidence type="ECO:0000256" key="2">
    <source>
        <dbReference type="ARBA" id="ARBA00022741"/>
    </source>
</evidence>
<dbReference type="PROSITE" id="PS51219">
    <property type="entry name" value="DPCK"/>
    <property type="match status" value="1"/>
</dbReference>
<dbReference type="RefSeq" id="WP_243375846.1">
    <property type="nucleotide sequence ID" value="NZ_JAKZJU020000001.1"/>
</dbReference>
<gene>
    <name evidence="5 7" type="primary">coaE</name>
    <name evidence="7" type="ORF">MUN46_001485</name>
</gene>
<evidence type="ECO:0000313" key="7">
    <source>
        <dbReference type="EMBL" id="MDL2058629.1"/>
    </source>
</evidence>
<comment type="similarity">
    <text evidence="1 5">Belongs to the CoaE family.</text>
</comment>
<proteinExistence type="inferred from homology"/>
<dbReference type="HAMAP" id="MF_00376">
    <property type="entry name" value="Dephospho_CoA_kinase"/>
    <property type="match status" value="1"/>
</dbReference>
<dbReference type="Pfam" id="PF01121">
    <property type="entry name" value="CoaE"/>
    <property type="match status" value="1"/>
</dbReference>
<sequence length="212" mass="23477">MQTDRRWILGLTGGIASGKTTVSNWLAAAGCAVADADEESRAVTAAGGEAMPQLEREFGRRCLRPDGSLDRRAMRRIVFSDPEARRRLEAVIHPLVRRRLIERLAGGGSAPYCVLVVPLLPSILELRPLLNRLLVVDVPESLQVERLMRRSGLSRGEALAILAAQSRRCERLEAADDVLENCGSEPELFRGLESLHERYCAMARRFMENCAA</sequence>
<dbReference type="NCBIfam" id="TIGR00152">
    <property type="entry name" value="dephospho-CoA kinase"/>
    <property type="match status" value="1"/>
</dbReference>
<keyword evidence="5 7" id="KW-0418">Kinase</keyword>